<organism evidence="2 3">
    <name type="scientific">Eptatretus burgeri</name>
    <name type="common">Inshore hagfish</name>
    <dbReference type="NCBI Taxonomy" id="7764"/>
    <lineage>
        <taxon>Eukaryota</taxon>
        <taxon>Metazoa</taxon>
        <taxon>Chordata</taxon>
        <taxon>Craniata</taxon>
        <taxon>Vertebrata</taxon>
        <taxon>Cyclostomata</taxon>
        <taxon>Myxini</taxon>
        <taxon>Myxiniformes</taxon>
        <taxon>Myxinidae</taxon>
        <taxon>Eptatretinae</taxon>
        <taxon>Eptatretus</taxon>
    </lineage>
</organism>
<sequence>MPIKKKSKLQKRRSLPPPKEVIPKPRAGPITRSTSQEGSLFNQLAQNGWVNEEASCKSKCFGAKPDCILTTAFSKSLHSRTQDEYDFQCDDFKTHLTSRTLPKAAKPTVKKLGEGGVQNTGGNGSNLTFSYKHRSDNQPIKKKSHKSKKAVHADSQCQDSIATNQASWLTDSHTGKHKKQKMKVYPQKKNNKSMVAKEANKTCQSSPSALSDISLGMQKSKQKGHKANITKSKSVREQELLDLPRTNYESNHLEEVATWPLKETQSDENHGEVYDVGVCSNEVTTLCALHSPAMGMDRANGVSGKNSLIAPELIRHVSTNEKSKQRKTDASVSTAGLITLKDQKKPSLRPRTNNVLQDRSKETVFHLLNRPTDEREIFRQGKGKNDPPEASTRALLQYSCKNIPKCAPKRDLCISSITILPQGSSNERSRSAGGNKDSLSLKDNVKRKRNAEKTQKTAEHDLYHPYNYSSPMDVELLKSAQANDAAEFDFPASELSLSPSPVKLSGVFKGTLGRRDHITHFHNNFNFQSFVLSSQRTANSPTVPSFSDEEVELSSPIQNSTMKLHGDGHLEGSLCTFPRTMQPKVSSLICGPAEKLHFEPELNKRHASKRKPVIEEDTTGELSEEDISASIPSPKQSKISRDNFVKSSTLQKGSSKFKTLYKAQTTPPVSDVDSNPECNISSSLKKFCKNVKKLLQNKYAKFEAFTQRQMSTAIKRMQLMWNHLQKQRMSRGQILEKAIRQEFQGAEEDSKILRKIEEDTLKFWRQQCKHLSSIRQKQIERGERIKAAWKINPCQDNESAQNELQTVIADTAKELCKMKNMMLEEMEQEELGHMRKRLWSSLSTSC</sequence>
<reference evidence="2" key="2">
    <citation type="submission" date="2025-09" db="UniProtKB">
        <authorList>
            <consortium name="Ensembl"/>
        </authorList>
    </citation>
    <scope>IDENTIFICATION</scope>
</reference>
<reference evidence="2" key="1">
    <citation type="submission" date="2025-08" db="UniProtKB">
        <authorList>
            <consortium name="Ensembl"/>
        </authorList>
    </citation>
    <scope>IDENTIFICATION</scope>
</reference>
<evidence type="ECO:0000313" key="3">
    <source>
        <dbReference type="Proteomes" id="UP000694388"/>
    </source>
</evidence>
<feature type="region of interest" description="Disordered" evidence="1">
    <location>
        <begin position="1"/>
        <end position="39"/>
    </location>
</feature>
<name>A0A8C4NGE2_EPTBU</name>
<proteinExistence type="predicted"/>
<feature type="compositionally biased region" description="Basic and acidic residues" evidence="1">
    <location>
        <begin position="451"/>
        <end position="463"/>
    </location>
</feature>
<accession>A0A8C4NGE2</accession>
<dbReference type="Proteomes" id="UP000694388">
    <property type="component" value="Unplaced"/>
</dbReference>
<evidence type="ECO:0000313" key="2">
    <source>
        <dbReference type="Ensembl" id="ENSEBUP00000007308.1"/>
    </source>
</evidence>
<feature type="compositionally biased region" description="Acidic residues" evidence="1">
    <location>
        <begin position="615"/>
        <end position="627"/>
    </location>
</feature>
<feature type="compositionally biased region" description="Gly residues" evidence="1">
    <location>
        <begin position="114"/>
        <end position="124"/>
    </location>
</feature>
<feature type="compositionally biased region" description="Basic residues" evidence="1">
    <location>
        <begin position="140"/>
        <end position="150"/>
    </location>
</feature>
<feature type="region of interest" description="Disordered" evidence="1">
    <location>
        <begin position="423"/>
        <end position="465"/>
    </location>
</feature>
<feature type="region of interest" description="Disordered" evidence="1">
    <location>
        <begin position="603"/>
        <end position="644"/>
    </location>
</feature>
<protein>
    <submittedName>
        <fullName evidence="2">Uncharacterized protein</fullName>
    </submittedName>
</protein>
<dbReference type="GeneTree" id="ENSGT00930000153022"/>
<feature type="region of interest" description="Disordered" evidence="1">
    <location>
        <begin position="111"/>
        <end position="155"/>
    </location>
</feature>
<feature type="compositionally biased region" description="Basic residues" evidence="1">
    <location>
        <begin position="1"/>
        <end position="14"/>
    </location>
</feature>
<feature type="region of interest" description="Disordered" evidence="1">
    <location>
        <begin position="172"/>
        <end position="191"/>
    </location>
</feature>
<evidence type="ECO:0000256" key="1">
    <source>
        <dbReference type="SAM" id="MobiDB-lite"/>
    </source>
</evidence>
<dbReference type="Ensembl" id="ENSEBUT00000007786.1">
    <property type="protein sequence ID" value="ENSEBUP00000007308.1"/>
    <property type="gene ID" value="ENSEBUG00000004781.1"/>
</dbReference>
<dbReference type="AlphaFoldDB" id="A0A8C4NGE2"/>
<keyword evidence="3" id="KW-1185">Reference proteome</keyword>